<feature type="region of interest" description="Disordered" evidence="4">
    <location>
        <begin position="191"/>
        <end position="515"/>
    </location>
</feature>
<evidence type="ECO:0000256" key="1">
    <source>
        <dbReference type="ARBA" id="ARBA00004604"/>
    </source>
</evidence>
<keyword evidence="5" id="KW-1133">Transmembrane helix</keyword>
<dbReference type="InterPro" id="IPR003891">
    <property type="entry name" value="Initiation_fac_eIF4g_MI"/>
</dbReference>
<feature type="compositionally biased region" description="Acidic residues" evidence="4">
    <location>
        <begin position="393"/>
        <end position="446"/>
    </location>
</feature>
<comment type="subcellular location">
    <subcellularLocation>
        <location evidence="1">Nucleus</location>
        <location evidence="1">Nucleolus</location>
    </subcellularLocation>
</comment>
<dbReference type="SMART" id="SM00014">
    <property type="entry name" value="acidPPc"/>
    <property type="match status" value="1"/>
</dbReference>
<dbReference type="PANTHER" id="PTHR18034">
    <property type="entry name" value="CELL CYCLE CONTROL PROTEIN CWF22-RELATED"/>
    <property type="match status" value="1"/>
</dbReference>
<dbReference type="InterPro" id="IPR050781">
    <property type="entry name" value="CWC22_splicing_factor"/>
</dbReference>
<proteinExistence type="inferred from homology"/>
<dbReference type="InterPro" id="IPR003890">
    <property type="entry name" value="MIF4G-like_typ-3"/>
</dbReference>
<dbReference type="Gene3D" id="1.25.40.180">
    <property type="match status" value="1"/>
</dbReference>
<evidence type="ECO:0000256" key="5">
    <source>
        <dbReference type="SAM" id="Phobius"/>
    </source>
</evidence>
<dbReference type="AlphaFoldDB" id="A0A0F7SF90"/>
<evidence type="ECO:0000256" key="4">
    <source>
        <dbReference type="SAM" id="MobiDB-lite"/>
    </source>
</evidence>
<comment type="similarity">
    <text evidence="2">Belongs to the CWC22 family.</text>
</comment>
<feature type="transmembrane region" description="Helical" evidence="5">
    <location>
        <begin position="111"/>
        <end position="129"/>
    </location>
</feature>
<feature type="transmembrane region" description="Helical" evidence="5">
    <location>
        <begin position="85"/>
        <end position="105"/>
    </location>
</feature>
<dbReference type="InterPro" id="IPR036938">
    <property type="entry name" value="PAP2/HPO_sf"/>
</dbReference>
<feature type="compositionally biased region" description="Basic and acidic residues" evidence="4">
    <location>
        <begin position="200"/>
        <end position="210"/>
    </location>
</feature>
<dbReference type="PANTHER" id="PTHR18034:SF4">
    <property type="entry name" value="NUCLEOLAR MIF4G DOMAIN-CONTAINING PROTEIN 1"/>
    <property type="match status" value="1"/>
</dbReference>
<dbReference type="Pfam" id="PF02847">
    <property type="entry name" value="MA3"/>
    <property type="match status" value="1"/>
</dbReference>
<dbReference type="InterPro" id="IPR016024">
    <property type="entry name" value="ARM-type_fold"/>
</dbReference>
<feature type="compositionally biased region" description="Polar residues" evidence="4">
    <location>
        <begin position="309"/>
        <end position="321"/>
    </location>
</feature>
<dbReference type="Pfam" id="PF02854">
    <property type="entry name" value="MIF4G"/>
    <property type="match status" value="1"/>
</dbReference>
<dbReference type="SMART" id="SM00544">
    <property type="entry name" value="MA3"/>
    <property type="match status" value="1"/>
</dbReference>
<dbReference type="InterPro" id="IPR000326">
    <property type="entry name" value="PAP2/HPO"/>
</dbReference>
<feature type="transmembrane region" description="Helical" evidence="5">
    <location>
        <begin position="12"/>
        <end position="32"/>
    </location>
</feature>
<dbReference type="EMBL" id="LN483167">
    <property type="protein sequence ID" value="CDZ96845.1"/>
    <property type="molecule type" value="Genomic_DNA"/>
</dbReference>
<evidence type="ECO:0000259" key="6">
    <source>
        <dbReference type="PROSITE" id="PS51366"/>
    </source>
</evidence>
<feature type="compositionally biased region" description="Acidic residues" evidence="4">
    <location>
        <begin position="468"/>
        <end position="489"/>
    </location>
</feature>
<dbReference type="GO" id="GO:0003723">
    <property type="term" value="F:RNA binding"/>
    <property type="evidence" value="ECO:0007669"/>
    <property type="project" value="InterPro"/>
</dbReference>
<keyword evidence="5" id="KW-0472">Membrane</keyword>
<dbReference type="SUPFAM" id="SSF48371">
    <property type="entry name" value="ARM repeat"/>
    <property type="match status" value="1"/>
</dbReference>
<reference evidence="7" key="1">
    <citation type="submission" date="2014-08" db="EMBL/GenBank/DDBJ databases">
        <authorList>
            <person name="Sharma Rahul"/>
            <person name="Thines Marco"/>
        </authorList>
    </citation>
    <scope>NUCLEOTIDE SEQUENCE</scope>
</reference>
<protein>
    <submittedName>
        <fullName evidence="7">Protein involved in high osmolarity signaling pathway</fullName>
    </submittedName>
</protein>
<dbReference type="GO" id="GO:0005730">
    <property type="term" value="C:nucleolus"/>
    <property type="evidence" value="ECO:0007669"/>
    <property type="project" value="UniProtKB-SubCell"/>
</dbReference>
<dbReference type="Pfam" id="PF01569">
    <property type="entry name" value="PAP2"/>
    <property type="match status" value="1"/>
</dbReference>
<dbReference type="GO" id="GO:0042274">
    <property type="term" value="P:ribosomal small subunit biogenesis"/>
    <property type="evidence" value="ECO:0007669"/>
    <property type="project" value="TreeGrafter"/>
</dbReference>
<feature type="domain" description="MI" evidence="6">
    <location>
        <begin position="866"/>
        <end position="1002"/>
    </location>
</feature>
<keyword evidence="3" id="KW-0539">Nucleus</keyword>
<feature type="compositionally biased region" description="Low complexity" evidence="4">
    <location>
        <begin position="327"/>
        <end position="346"/>
    </location>
</feature>
<dbReference type="SUPFAM" id="SSF48317">
    <property type="entry name" value="Acid phosphatase/Vanadium-dependent haloperoxidase"/>
    <property type="match status" value="1"/>
</dbReference>
<feature type="compositionally biased region" description="Basic and acidic residues" evidence="4">
    <location>
        <begin position="259"/>
        <end position="276"/>
    </location>
</feature>
<dbReference type="SMART" id="SM00543">
    <property type="entry name" value="MIF4G"/>
    <property type="match status" value="1"/>
</dbReference>
<dbReference type="PROSITE" id="PS51366">
    <property type="entry name" value="MI"/>
    <property type="match status" value="1"/>
</dbReference>
<organism evidence="7">
    <name type="scientific">Phaffia rhodozyma</name>
    <name type="common">Yeast</name>
    <name type="synonym">Xanthophyllomyces dendrorhous</name>
    <dbReference type="NCBI Taxonomy" id="264483"/>
    <lineage>
        <taxon>Eukaryota</taxon>
        <taxon>Fungi</taxon>
        <taxon>Dikarya</taxon>
        <taxon>Basidiomycota</taxon>
        <taxon>Agaricomycotina</taxon>
        <taxon>Tremellomycetes</taxon>
        <taxon>Cystofilobasidiales</taxon>
        <taxon>Mrakiaceae</taxon>
        <taxon>Phaffia</taxon>
    </lineage>
</organism>
<keyword evidence="5" id="KW-0812">Transmembrane</keyword>
<evidence type="ECO:0000256" key="3">
    <source>
        <dbReference type="ARBA" id="ARBA00023242"/>
    </source>
</evidence>
<dbReference type="CDD" id="cd03390">
    <property type="entry name" value="PAP2_containing_1_like"/>
    <property type="match status" value="1"/>
</dbReference>
<sequence>MKNSWDVHNSVLSVVMSWTVSGLITQIIKIAVGRPRPDFIDRCQPIPGSHDAHPYGLSNVTICTQTNAFILADGHKSFPSGHSSLSFAGLGLLSFYLAGKLHLFSVRGHQSRAWLAFAPLLGGAMVAVSRTMDNRHHWTDVTVGSILGLTVAYVTYRGYYPPLSHARSHLPYAPREVEEDHPLNTIRTSAHGYEPVNRNGEAEQVVRRPSGEYGDDDYTVARNAGPRPAFKEDRTTFLPKGLLDQIDGGQDVLNAQRGDGPKGRKAERKFERDQKKSTRGPSQSRSSGSTLSTTSASASAPTPTKRSSLGSEDPSSAAPSSTRKKLPSSTPLSKLLSGSSSSSKKTSGSKKRKISTAEKNEDDEIAWLEYHLGRGRKGPGEKDKKKKKKLGEEDGGEGDDGLDELLDDLDRLEEEELGLASSDEEDMEGTENEEMDEEDMSDDEAPELVSYAEDTSEWKGIAPVQDDASSEVDETSSFDEDEDEDEMDEPTSGSKQVHFRLPSSSPPPAPDTAAVSTIAAPGGKYIPPALRARMLAESAAQGDSEENAQRREDKLKLTKAGKGLLNRLGENNIEGILGEIEGLYRKHPRNDVTSTLTTLILETISSHANLLGSFVVLYAALVAGLYKIMGVDFGANLVQTLVIQLINHLSNSISTPSAENDDGSPAGKEGLNLITLLAELYNFQVVSSVLMYDLVRRFLDSGLDREQGVEGLLKIVRNAGPQLRQDDPTALKDIIMIVQQKVAGINPDDLNSRTKYMLETLTNLKNNRVKAAPGGEASAEATQRMKKFLNGLAKKKPVLAHEPLRVSLSDLLSADTKGKWWLVGAGWGGNPLVDRQETKKQAVVQESAMEEDELLQLARKQGMNTDIRRRVFVTIMGSSDFMDAHDQLLQLGLTDIQQREIVRVLLHCSGNEKIYNPFYTLVLSHLLSLHTHKFTFQYSLWDFLREMGEGDVGGAAIVQAHKGTKTGKKKVPVRQIRNWAKVYGWCIAKEGATLALFKPVNFTALRPQTELFFLHLITALILSTQTTSPVLLLPGSLSEPVASPLEQHIMKVANLPSLCEGLLYFLTTSMAGEDWLDTVGVEGKKERKVVRWGVEVWKERLSMEIEGRGGDEE</sequence>
<evidence type="ECO:0000256" key="2">
    <source>
        <dbReference type="ARBA" id="ARBA00006856"/>
    </source>
</evidence>
<dbReference type="Gene3D" id="1.20.144.10">
    <property type="entry name" value="Phosphatidic acid phosphatase type 2/haloperoxidase"/>
    <property type="match status" value="1"/>
</dbReference>
<evidence type="ECO:0000313" key="7">
    <source>
        <dbReference type="EMBL" id="CDZ96845.1"/>
    </source>
</evidence>
<feature type="compositionally biased region" description="Low complexity" evidence="4">
    <location>
        <begin position="279"/>
        <end position="308"/>
    </location>
</feature>
<accession>A0A0F7SF90</accession>
<feature type="transmembrane region" description="Helical" evidence="5">
    <location>
        <begin position="141"/>
        <end position="160"/>
    </location>
</feature>
<name>A0A0F7SF90_PHARH</name>